<dbReference type="AlphaFoldDB" id="A0A6H5GDD2"/>
<sequence>MPEAYLTTSQLEFLKSAKKVQKPKPRKSKEGSRNRSSHPRKSARTPTPTSHPVLSGVTKLAARSNDRRRPRFRPPEGIKQRAPASTAFRTMAVLRAIALFALVKCCAAVLPDYGEGDYGDVAGDYGDGIDDGFFLEESNRGASGYKDGDSYNKRDKGRYGYESHSEYGDGEGDDGQNGSYESSYTYGHEEKPKHVAYSYQSSSGSPHPSDTEDYGDDGDYLPTKLAPRRTANAVEQPSRTYRALYNTPGVYDRFDPKGAFSAPGLVGHQGEHQVYEDAERALQDVKAMAKMAGPQYLNLFPRVRHGLPVKTAAADKWRHISDRQMTTRTDKCLQAGSHATACVLKVGRRDVCSNDTLSKIANNPQHGTGSSAQQCRHSQTAQSDLPFMEDDTTTTKKTNTTFTPTVTPTATTTTTTPLSHYSHHSHHTNNHPSHHNHNNHHHYKNHTNRYLLS</sequence>
<organism evidence="3 4">
    <name type="scientific">Nesidiocoris tenuis</name>
    <dbReference type="NCBI Taxonomy" id="355587"/>
    <lineage>
        <taxon>Eukaryota</taxon>
        <taxon>Metazoa</taxon>
        <taxon>Ecdysozoa</taxon>
        <taxon>Arthropoda</taxon>
        <taxon>Hexapoda</taxon>
        <taxon>Insecta</taxon>
        <taxon>Pterygota</taxon>
        <taxon>Neoptera</taxon>
        <taxon>Paraneoptera</taxon>
        <taxon>Hemiptera</taxon>
        <taxon>Heteroptera</taxon>
        <taxon>Panheteroptera</taxon>
        <taxon>Cimicomorpha</taxon>
        <taxon>Miridae</taxon>
        <taxon>Dicyphina</taxon>
        <taxon>Nesidiocoris</taxon>
    </lineage>
</organism>
<feature type="compositionally biased region" description="Polar residues" evidence="1">
    <location>
        <begin position="176"/>
        <end position="185"/>
    </location>
</feature>
<dbReference type="OrthoDB" id="6646347at2759"/>
<protein>
    <submittedName>
        <fullName evidence="3">Uncharacterized protein</fullName>
    </submittedName>
</protein>
<evidence type="ECO:0000313" key="4">
    <source>
        <dbReference type="Proteomes" id="UP000479000"/>
    </source>
</evidence>
<feature type="region of interest" description="Disordered" evidence="1">
    <location>
        <begin position="1"/>
        <end position="83"/>
    </location>
</feature>
<feature type="compositionally biased region" description="Low complexity" evidence="1">
    <location>
        <begin position="197"/>
        <end position="208"/>
    </location>
</feature>
<feature type="compositionally biased region" description="Basic residues" evidence="1">
    <location>
        <begin position="16"/>
        <end position="27"/>
    </location>
</feature>
<dbReference type="Proteomes" id="UP000479000">
    <property type="component" value="Unassembled WGS sequence"/>
</dbReference>
<keyword evidence="4" id="KW-1185">Reference proteome</keyword>
<feature type="compositionally biased region" description="Basic and acidic residues" evidence="1">
    <location>
        <begin position="146"/>
        <end position="167"/>
    </location>
</feature>
<accession>A0A6H5GDD2</accession>
<dbReference type="EMBL" id="CADCXU010010382">
    <property type="protein sequence ID" value="CAB0001081.1"/>
    <property type="molecule type" value="Genomic_DNA"/>
</dbReference>
<feature type="region of interest" description="Disordered" evidence="1">
    <location>
        <begin position="136"/>
        <end position="217"/>
    </location>
</feature>
<proteinExistence type="predicted"/>
<evidence type="ECO:0000256" key="1">
    <source>
        <dbReference type="SAM" id="MobiDB-lite"/>
    </source>
</evidence>
<reference evidence="3 4" key="1">
    <citation type="submission" date="2020-02" db="EMBL/GenBank/DDBJ databases">
        <authorList>
            <person name="Ferguson B K."/>
        </authorList>
    </citation>
    <scope>NUCLEOTIDE SEQUENCE [LARGE SCALE GENOMIC DNA]</scope>
</reference>
<feature type="compositionally biased region" description="Low complexity" evidence="1">
    <location>
        <begin position="395"/>
        <end position="420"/>
    </location>
</feature>
<name>A0A6H5GDD2_9HEMI</name>
<feature type="compositionally biased region" description="Polar residues" evidence="1">
    <location>
        <begin position="360"/>
        <end position="383"/>
    </location>
</feature>
<feature type="compositionally biased region" description="Basic residues" evidence="1">
    <location>
        <begin position="421"/>
        <end position="447"/>
    </location>
</feature>
<evidence type="ECO:0000313" key="3">
    <source>
        <dbReference type="EMBL" id="CAB0001083.1"/>
    </source>
</evidence>
<feature type="compositionally biased region" description="Polar residues" evidence="1">
    <location>
        <begin position="1"/>
        <end position="11"/>
    </location>
</feature>
<gene>
    <name evidence="2" type="ORF">NTEN_LOCUS6868</name>
    <name evidence="3" type="ORF">NTEN_LOCUS6870</name>
</gene>
<feature type="region of interest" description="Disordered" evidence="1">
    <location>
        <begin position="360"/>
        <end position="453"/>
    </location>
</feature>
<evidence type="ECO:0000313" key="2">
    <source>
        <dbReference type="EMBL" id="CAB0001081.1"/>
    </source>
</evidence>
<dbReference type="EMBL" id="CADCXU010010383">
    <property type="protein sequence ID" value="CAB0001083.1"/>
    <property type="molecule type" value="Genomic_DNA"/>
</dbReference>